<dbReference type="PANTHER" id="PTHR36517">
    <property type="entry name" value="PROTEIN CBG25732"/>
    <property type="match status" value="1"/>
</dbReference>
<name>A0A2G5T8P0_9PELO</name>
<gene>
    <name evidence="2" type="primary">Cnig_chr_V.g17226</name>
    <name evidence="2" type="ORF">B9Z55_017226</name>
</gene>
<evidence type="ECO:0000313" key="3">
    <source>
        <dbReference type="Proteomes" id="UP000230233"/>
    </source>
</evidence>
<dbReference type="InterPro" id="IPR005098">
    <property type="entry name" value="DUF281"/>
</dbReference>
<feature type="domain" description="DUF281" evidence="1">
    <location>
        <begin position="105"/>
        <end position="153"/>
    </location>
</feature>
<keyword evidence="3" id="KW-1185">Reference proteome</keyword>
<dbReference type="Proteomes" id="UP000230233">
    <property type="component" value="Chromosome V"/>
</dbReference>
<dbReference type="Pfam" id="PF03436">
    <property type="entry name" value="DUF281"/>
    <property type="match status" value="2"/>
</dbReference>
<dbReference type="AlphaFoldDB" id="A0A2G5T8P0"/>
<sequence>MIFHSNANVLSSRNISFFDQNDQGPITVAPVTDGPVTNSPVTDGPVTDAPITEAPVTDAPVTDAPVEPDPCANCDATAIQPTPTDAAVIFSIQPVEAPGECVGEIVCERTDGKVCNTAGVSAIIPIEQNPVSITDKSTTNSASSTIKCSKDGTISHLTTILSGPGECTKLEAFCERTDGQTCTNIIVYAVTSVPDPLDITDTLTASYGSSPLECANDGTFTYTNGLTGFTLPGITEIQCVFIGC</sequence>
<accession>A0A2G5T8P0</accession>
<proteinExistence type="predicted"/>
<protein>
    <recommendedName>
        <fullName evidence="1">DUF281 domain-containing protein</fullName>
    </recommendedName>
</protein>
<dbReference type="EMBL" id="PDUG01000005">
    <property type="protein sequence ID" value="PIC23559.1"/>
    <property type="molecule type" value="Genomic_DNA"/>
</dbReference>
<evidence type="ECO:0000259" key="1">
    <source>
        <dbReference type="Pfam" id="PF03436"/>
    </source>
</evidence>
<evidence type="ECO:0000313" key="2">
    <source>
        <dbReference type="EMBL" id="PIC23559.1"/>
    </source>
</evidence>
<organism evidence="2 3">
    <name type="scientific">Caenorhabditis nigoni</name>
    <dbReference type="NCBI Taxonomy" id="1611254"/>
    <lineage>
        <taxon>Eukaryota</taxon>
        <taxon>Metazoa</taxon>
        <taxon>Ecdysozoa</taxon>
        <taxon>Nematoda</taxon>
        <taxon>Chromadorea</taxon>
        <taxon>Rhabditida</taxon>
        <taxon>Rhabditina</taxon>
        <taxon>Rhabditomorpha</taxon>
        <taxon>Rhabditoidea</taxon>
        <taxon>Rhabditidae</taxon>
        <taxon>Peloderinae</taxon>
        <taxon>Caenorhabditis</taxon>
    </lineage>
</organism>
<feature type="domain" description="DUF281" evidence="1">
    <location>
        <begin position="167"/>
        <end position="220"/>
    </location>
</feature>
<reference evidence="3" key="1">
    <citation type="submission" date="2017-10" db="EMBL/GenBank/DDBJ databases">
        <title>Rapid genome shrinkage in a self-fertile nematode reveals novel sperm competition proteins.</title>
        <authorList>
            <person name="Yin D."/>
            <person name="Schwarz E.M."/>
            <person name="Thomas C.G."/>
            <person name="Felde R.L."/>
            <person name="Korf I.F."/>
            <person name="Cutter A.D."/>
            <person name="Schartner C.M."/>
            <person name="Ralston E.J."/>
            <person name="Meyer B.J."/>
            <person name="Haag E.S."/>
        </authorList>
    </citation>
    <scope>NUCLEOTIDE SEQUENCE [LARGE SCALE GENOMIC DNA]</scope>
    <source>
        <strain evidence="3">JU1422</strain>
    </source>
</reference>
<dbReference type="OrthoDB" id="5908257at2759"/>
<comment type="caution">
    <text evidence="2">The sequence shown here is derived from an EMBL/GenBank/DDBJ whole genome shotgun (WGS) entry which is preliminary data.</text>
</comment>
<dbReference type="PANTHER" id="PTHR36517:SF1">
    <property type="entry name" value="C6 DOMAIN-CONTAINING PROTEIN-RELATED"/>
    <property type="match status" value="1"/>
</dbReference>